<dbReference type="GeneID" id="102803195"/>
<dbReference type="Pfam" id="PF01613">
    <property type="entry name" value="Flavin_Reduct"/>
    <property type="match status" value="1"/>
</dbReference>
<gene>
    <name evidence="4" type="primary">LOC102803195</name>
</gene>
<reference evidence="4" key="1">
    <citation type="submission" date="2025-08" db="UniProtKB">
        <authorList>
            <consortium name="RefSeq"/>
        </authorList>
    </citation>
    <scope>IDENTIFICATION</scope>
    <source>
        <tissue evidence="4">Testes</tissue>
    </source>
</reference>
<name>A0ABM0MDZ8_SACKO</name>
<evidence type="ECO:0000259" key="2">
    <source>
        <dbReference type="SMART" id="SM00903"/>
    </source>
</evidence>
<dbReference type="InterPro" id="IPR050268">
    <property type="entry name" value="NADH-dep_flavin_reductase"/>
</dbReference>
<evidence type="ECO:0000313" key="3">
    <source>
        <dbReference type="Proteomes" id="UP000694865"/>
    </source>
</evidence>
<evidence type="ECO:0000256" key="1">
    <source>
        <dbReference type="ARBA" id="ARBA00023002"/>
    </source>
</evidence>
<keyword evidence="3" id="KW-1185">Reference proteome</keyword>
<dbReference type="SMART" id="SM00903">
    <property type="entry name" value="Flavin_Reduct"/>
    <property type="match status" value="1"/>
</dbReference>
<protein>
    <submittedName>
        <fullName evidence="4">Uncharacterized protein LOC102803195</fullName>
    </submittedName>
</protein>
<proteinExistence type="predicted"/>
<dbReference type="InterPro" id="IPR002563">
    <property type="entry name" value="Flavin_Rdtase-like_dom"/>
</dbReference>
<feature type="domain" description="Flavin reductase like" evidence="2">
    <location>
        <begin position="62"/>
        <end position="208"/>
    </location>
</feature>
<dbReference type="Gene3D" id="2.30.110.10">
    <property type="entry name" value="Electron Transport, Fmn-binding Protein, Chain A"/>
    <property type="match status" value="1"/>
</dbReference>
<dbReference type="InterPro" id="IPR012349">
    <property type="entry name" value="Split_barrel_FMN-bd"/>
</dbReference>
<sequence length="344" mass="39411">MAVCRRSLVIFRLFFKDVCDTKSYRFCSSAVPSQPAPKLKDTLEDSSKSPHETLLRNFGNVMRRVPSPVIVLTTSNDTAKRGMTCSSFTSVSFKPPIISVCVHDPSPMHELLLKTQKFAINILAKDQAHFGSRFSKPFSENTDQFHKIPCNSSSMGLPILKGVAGVLECKAHHVHAVGDHHVWYGEVVEASEELTDEPLLYWERSYRSVGDEIFMKAFEETTLLFDDWDHAAHLRMAWNYIKQHGKDDATPLIKMGIKKYNEKNMDKIQRGYHETVTIFYIHLVADAIRKCNQCQPEMTFEEFLEMQSQLSDRRLVNQYYSPETINSWEASASFIPPDRKPLPK</sequence>
<evidence type="ECO:0000313" key="4">
    <source>
        <dbReference type="RefSeq" id="XP_006818239.1"/>
    </source>
</evidence>
<keyword evidence="1" id="KW-0560">Oxidoreductase</keyword>
<dbReference type="SUPFAM" id="SSF50475">
    <property type="entry name" value="FMN-binding split barrel"/>
    <property type="match status" value="1"/>
</dbReference>
<dbReference type="RefSeq" id="XP_006818239.1">
    <property type="nucleotide sequence ID" value="XM_006818176.1"/>
</dbReference>
<accession>A0ABM0MDZ8</accession>
<dbReference type="Proteomes" id="UP000694865">
    <property type="component" value="Unplaced"/>
</dbReference>
<organism evidence="3 4">
    <name type="scientific">Saccoglossus kowalevskii</name>
    <name type="common">Acorn worm</name>
    <dbReference type="NCBI Taxonomy" id="10224"/>
    <lineage>
        <taxon>Eukaryota</taxon>
        <taxon>Metazoa</taxon>
        <taxon>Hemichordata</taxon>
        <taxon>Enteropneusta</taxon>
        <taxon>Harrimaniidae</taxon>
        <taxon>Saccoglossus</taxon>
    </lineage>
</organism>
<dbReference type="PANTHER" id="PTHR30466:SF1">
    <property type="entry name" value="FMN REDUCTASE (NADH) RUTF"/>
    <property type="match status" value="1"/>
</dbReference>
<dbReference type="PANTHER" id="PTHR30466">
    <property type="entry name" value="FLAVIN REDUCTASE"/>
    <property type="match status" value="1"/>
</dbReference>